<evidence type="ECO:0000313" key="1">
    <source>
        <dbReference type="EMBL" id="KAJ8923844.1"/>
    </source>
</evidence>
<evidence type="ECO:0008006" key="3">
    <source>
        <dbReference type="Google" id="ProtNLM"/>
    </source>
</evidence>
<sequence>MDKDTAFKGNALEILYKYNKIRLQVPRSNKARHKPHMKNWLLKDQQWLLTMSDCFPLAIGSVRTKSLENQFQEPSLSLACMSLRCQTF</sequence>
<reference evidence="1 2" key="1">
    <citation type="journal article" date="2023" name="Insect Mol. Biol.">
        <title>Genome sequencing provides insights into the evolution of gene families encoding plant cell wall-degrading enzymes in longhorned beetles.</title>
        <authorList>
            <person name="Shin N.R."/>
            <person name="Okamura Y."/>
            <person name="Kirsch R."/>
            <person name="Pauchet Y."/>
        </authorList>
    </citation>
    <scope>NUCLEOTIDE SEQUENCE [LARGE SCALE GENOMIC DNA]</scope>
    <source>
        <strain evidence="1">EAD_L_NR</strain>
    </source>
</reference>
<dbReference type="Proteomes" id="UP001159042">
    <property type="component" value="Unassembled WGS sequence"/>
</dbReference>
<accession>A0AAV8WB95</accession>
<protein>
    <recommendedName>
        <fullName evidence="3">Integrase catalytic domain-containing protein</fullName>
    </recommendedName>
</protein>
<comment type="caution">
    <text evidence="1">The sequence shown here is derived from an EMBL/GenBank/DDBJ whole genome shotgun (WGS) entry which is preliminary data.</text>
</comment>
<proteinExistence type="predicted"/>
<name>A0AAV8WB95_9CUCU</name>
<dbReference type="AlphaFoldDB" id="A0AAV8WB95"/>
<keyword evidence="2" id="KW-1185">Reference proteome</keyword>
<gene>
    <name evidence="1" type="ORF">NQ315_010426</name>
</gene>
<organism evidence="1 2">
    <name type="scientific">Exocentrus adspersus</name>
    <dbReference type="NCBI Taxonomy" id="1586481"/>
    <lineage>
        <taxon>Eukaryota</taxon>
        <taxon>Metazoa</taxon>
        <taxon>Ecdysozoa</taxon>
        <taxon>Arthropoda</taxon>
        <taxon>Hexapoda</taxon>
        <taxon>Insecta</taxon>
        <taxon>Pterygota</taxon>
        <taxon>Neoptera</taxon>
        <taxon>Endopterygota</taxon>
        <taxon>Coleoptera</taxon>
        <taxon>Polyphaga</taxon>
        <taxon>Cucujiformia</taxon>
        <taxon>Chrysomeloidea</taxon>
        <taxon>Cerambycidae</taxon>
        <taxon>Lamiinae</taxon>
        <taxon>Acanthocinini</taxon>
        <taxon>Exocentrus</taxon>
    </lineage>
</organism>
<evidence type="ECO:0000313" key="2">
    <source>
        <dbReference type="Proteomes" id="UP001159042"/>
    </source>
</evidence>
<dbReference type="EMBL" id="JANEYG010000004">
    <property type="protein sequence ID" value="KAJ8923844.1"/>
    <property type="molecule type" value="Genomic_DNA"/>
</dbReference>